<organism evidence="1 2">
    <name type="scientific">Pyrococcus horikoshii</name>
    <dbReference type="NCBI Taxonomy" id="53953"/>
    <lineage>
        <taxon>Archaea</taxon>
        <taxon>Methanobacteriati</taxon>
        <taxon>Methanobacteriota</taxon>
        <taxon>Thermococci</taxon>
        <taxon>Thermococcales</taxon>
        <taxon>Thermococcaceae</taxon>
        <taxon>Pyrococcus</taxon>
    </lineage>
</organism>
<dbReference type="InterPro" id="IPR036388">
    <property type="entry name" value="WH-like_DNA-bd_sf"/>
</dbReference>
<dbReference type="OMA" id="FFDCFYK"/>
<dbReference type="AlphaFoldDB" id="A0A832SZ89"/>
<evidence type="ECO:0000313" key="1">
    <source>
        <dbReference type="EMBL" id="HII61059.1"/>
    </source>
</evidence>
<comment type="caution">
    <text evidence="1">The sequence shown here is derived from an EMBL/GenBank/DDBJ whole genome shotgun (WGS) entry which is preliminary data.</text>
</comment>
<dbReference type="RefSeq" id="WP_010884457.1">
    <property type="nucleotide sequence ID" value="NZ_DUJN01000004.1"/>
</dbReference>
<dbReference type="EMBL" id="DUJN01000004">
    <property type="protein sequence ID" value="HII61059.1"/>
    <property type="molecule type" value="Genomic_DNA"/>
</dbReference>
<evidence type="ECO:0000313" key="2">
    <source>
        <dbReference type="Proteomes" id="UP000617544"/>
    </source>
</evidence>
<accession>A0A832SZ89</accession>
<name>A0A832SZ89_PYRHR</name>
<protein>
    <recommendedName>
        <fullName evidence="3">AbiEi antitoxin C-terminal domain-containing protein</fullName>
    </recommendedName>
</protein>
<gene>
    <name evidence="1" type="ORF">HA331_04780</name>
</gene>
<dbReference type="Proteomes" id="UP000617544">
    <property type="component" value="Unassembled WGS sequence"/>
</dbReference>
<evidence type="ECO:0008006" key="3">
    <source>
        <dbReference type="Google" id="ProtNLM"/>
    </source>
</evidence>
<dbReference type="InterPro" id="IPR036390">
    <property type="entry name" value="WH_DNA-bd_sf"/>
</dbReference>
<sequence>MEKNYYLTKTEQRIFNVIKHAKIITVREVAELFPELSRNMICKALSSLEKKGYLYRIKNGLYLIQQAPTKGSIIIEDPYRIALAMFSGYIAFSSALRLYNLIEYEPFTVFVATPRKSKKVEIDNYIIQAVALGEKATGITLYNGVYTSTLAKTFFDCFYKPQYCGGYETITKALYEAESIDWKEFLDYFKRFASPSLFQRTGYILELMNKELNFKIPKEVLEFFRSKVETKTKLVPTSPSRGKFIKEWKLLDNLGKDKILGWAYGY</sequence>
<proteinExistence type="predicted"/>
<dbReference type="GeneID" id="1444244"/>
<dbReference type="Gene3D" id="1.10.10.10">
    <property type="entry name" value="Winged helix-like DNA-binding domain superfamily/Winged helix DNA-binding domain"/>
    <property type="match status" value="1"/>
</dbReference>
<reference evidence="1" key="1">
    <citation type="journal article" date="2020" name="bioRxiv">
        <title>A rank-normalized archaeal taxonomy based on genome phylogeny resolves widespread incomplete and uneven classifications.</title>
        <authorList>
            <person name="Rinke C."/>
            <person name="Chuvochina M."/>
            <person name="Mussig A.J."/>
            <person name="Chaumeil P.-A."/>
            <person name="Waite D.W."/>
            <person name="Whitman W.B."/>
            <person name="Parks D.H."/>
            <person name="Hugenholtz P."/>
        </authorList>
    </citation>
    <scope>NUCLEOTIDE SEQUENCE</scope>
    <source>
        <strain evidence="1">UBA8834</strain>
    </source>
</reference>
<dbReference type="SUPFAM" id="SSF46785">
    <property type="entry name" value="Winged helix' DNA-binding domain"/>
    <property type="match status" value="1"/>
</dbReference>